<dbReference type="Proteomes" id="UP000482209">
    <property type="component" value="Unassembled WGS sequence"/>
</dbReference>
<gene>
    <name evidence="2" type="ORF">FYJ58_11975</name>
</gene>
<reference evidence="2 3" key="1">
    <citation type="submission" date="2019-08" db="EMBL/GenBank/DDBJ databases">
        <title>In-depth cultivation of the pig gut microbiome towards novel bacterial diversity and tailored functional studies.</title>
        <authorList>
            <person name="Wylensek D."/>
            <person name="Hitch T.C.A."/>
            <person name="Clavel T."/>
        </authorList>
    </citation>
    <scope>NUCLEOTIDE SEQUENCE [LARGE SCALE GENOMIC DNA]</scope>
    <source>
        <strain evidence="2 3">WCA-693-APC-MOT-I</strain>
    </source>
</reference>
<dbReference type="SUPFAM" id="SSF88659">
    <property type="entry name" value="Sigma3 and sigma4 domains of RNA polymerase sigma factors"/>
    <property type="match status" value="1"/>
</dbReference>
<organism evidence="2 3">
    <name type="scientific">Velocimicrobium porci</name>
    <dbReference type="NCBI Taxonomy" id="2606634"/>
    <lineage>
        <taxon>Bacteria</taxon>
        <taxon>Bacillati</taxon>
        <taxon>Bacillota</taxon>
        <taxon>Clostridia</taxon>
        <taxon>Lachnospirales</taxon>
        <taxon>Lachnospiraceae</taxon>
        <taxon>Velocimicrobium</taxon>
    </lineage>
</organism>
<sequence length="136" mass="16424">MTREELKDYQRICNIIKRLEREIGNEEKREIEIVKGKVKSSMKEHPYIQNHVSVEMYEPVQMDKSSKKILKMKYERTKLVQKKQEIEKYIEDITDFQTKIIFRYKFIEGKTLQEIGELLGYTKGRISQKISEFIKD</sequence>
<name>A0A6L5Y163_9FIRM</name>
<dbReference type="AlphaFoldDB" id="A0A6L5Y163"/>
<protein>
    <recommendedName>
        <fullName evidence="1">RNA polymerase sigma-70 region 4 domain-containing protein</fullName>
    </recommendedName>
</protein>
<dbReference type="Pfam" id="PF04545">
    <property type="entry name" value="Sigma70_r4"/>
    <property type="match status" value="1"/>
</dbReference>
<dbReference type="GO" id="GO:0006352">
    <property type="term" value="P:DNA-templated transcription initiation"/>
    <property type="evidence" value="ECO:0007669"/>
    <property type="project" value="InterPro"/>
</dbReference>
<accession>A0A6L5Y163</accession>
<dbReference type="GO" id="GO:0003700">
    <property type="term" value="F:DNA-binding transcription factor activity"/>
    <property type="evidence" value="ECO:0007669"/>
    <property type="project" value="InterPro"/>
</dbReference>
<dbReference type="EMBL" id="VUMT01000022">
    <property type="protein sequence ID" value="MSS64587.1"/>
    <property type="molecule type" value="Genomic_DNA"/>
</dbReference>
<comment type="caution">
    <text evidence="2">The sequence shown here is derived from an EMBL/GenBank/DDBJ whole genome shotgun (WGS) entry which is preliminary data.</text>
</comment>
<evidence type="ECO:0000313" key="3">
    <source>
        <dbReference type="Proteomes" id="UP000482209"/>
    </source>
</evidence>
<dbReference type="Gene3D" id="1.20.140.160">
    <property type="match status" value="1"/>
</dbReference>
<keyword evidence="3" id="KW-1185">Reference proteome</keyword>
<dbReference type="InterPro" id="IPR007630">
    <property type="entry name" value="RNA_pol_sigma70_r4"/>
</dbReference>
<dbReference type="InterPro" id="IPR013324">
    <property type="entry name" value="RNA_pol_sigma_r3/r4-like"/>
</dbReference>
<feature type="domain" description="RNA polymerase sigma-70 region 4" evidence="1">
    <location>
        <begin position="100"/>
        <end position="131"/>
    </location>
</feature>
<evidence type="ECO:0000259" key="1">
    <source>
        <dbReference type="Pfam" id="PF04545"/>
    </source>
</evidence>
<proteinExistence type="predicted"/>
<evidence type="ECO:0000313" key="2">
    <source>
        <dbReference type="EMBL" id="MSS64587.1"/>
    </source>
</evidence>
<dbReference type="RefSeq" id="WP_154519982.1">
    <property type="nucleotide sequence ID" value="NZ_VUMT01000022.1"/>
</dbReference>